<protein>
    <recommendedName>
        <fullName evidence="4">Arabinogalactan endo-beta-1,4-galactanase</fullName>
        <ecNumber evidence="4">3.2.1.89</ecNumber>
    </recommendedName>
</protein>
<evidence type="ECO:0000256" key="2">
    <source>
        <dbReference type="ARBA" id="ARBA00022801"/>
    </source>
</evidence>
<evidence type="ECO:0000313" key="6">
    <source>
        <dbReference type="Proteomes" id="UP000049979"/>
    </source>
</evidence>
<evidence type="ECO:0000256" key="3">
    <source>
        <dbReference type="ARBA" id="ARBA00023295"/>
    </source>
</evidence>
<dbReference type="GO" id="GO:0015926">
    <property type="term" value="F:glucosidase activity"/>
    <property type="evidence" value="ECO:0007669"/>
    <property type="project" value="InterPro"/>
</dbReference>
<dbReference type="GO" id="GO:0031218">
    <property type="term" value="F:arabinogalactan endo-1,4-beta-galactosidase activity"/>
    <property type="evidence" value="ECO:0007669"/>
    <property type="project" value="UniProtKB-EC"/>
</dbReference>
<keyword evidence="6" id="KW-1185">Reference proteome</keyword>
<dbReference type="AlphaFoldDB" id="A0A0M6WXV2"/>
<reference evidence="6" key="1">
    <citation type="submission" date="2015-05" db="EMBL/GenBank/DDBJ databases">
        <authorList>
            <consortium name="Pathogen Informatics"/>
        </authorList>
    </citation>
    <scope>NUCLEOTIDE SEQUENCE [LARGE SCALE GENOMIC DNA]</scope>
    <source>
        <strain evidence="6">M72</strain>
    </source>
</reference>
<dbReference type="EC" id="3.2.1.89" evidence="4"/>
<accession>A0A0M6WXV2</accession>
<dbReference type="Gene3D" id="3.20.20.80">
    <property type="entry name" value="Glycosidases"/>
    <property type="match status" value="1"/>
</dbReference>
<dbReference type="GO" id="GO:0045490">
    <property type="term" value="P:pectin catabolic process"/>
    <property type="evidence" value="ECO:0007669"/>
    <property type="project" value="TreeGrafter"/>
</dbReference>
<dbReference type="OrthoDB" id="9768786at2"/>
<dbReference type="Pfam" id="PF07745">
    <property type="entry name" value="Glyco_hydro_53"/>
    <property type="match status" value="1"/>
</dbReference>
<keyword evidence="2 4" id="KW-0378">Hydrolase</keyword>
<evidence type="ECO:0000256" key="4">
    <source>
        <dbReference type="RuleBase" id="RU361192"/>
    </source>
</evidence>
<dbReference type="EMBL" id="CVRR01000060">
    <property type="protein sequence ID" value="CRL41999.1"/>
    <property type="molecule type" value="Genomic_DNA"/>
</dbReference>
<evidence type="ECO:0000256" key="1">
    <source>
        <dbReference type="ARBA" id="ARBA00010687"/>
    </source>
</evidence>
<dbReference type="SUPFAM" id="SSF51445">
    <property type="entry name" value="(Trans)glycosidases"/>
    <property type="match status" value="1"/>
</dbReference>
<dbReference type="InterPro" id="IPR011683">
    <property type="entry name" value="Glyco_hydro_53"/>
</dbReference>
<comment type="catalytic activity">
    <reaction evidence="4">
        <text>The enzyme specifically hydrolyzes (1-&gt;4)-beta-D-galactosidic linkages in type I arabinogalactans.</text>
        <dbReference type="EC" id="3.2.1.89"/>
    </reaction>
</comment>
<dbReference type="PANTHER" id="PTHR34983:SF2">
    <property type="entry name" value="ENDO-BETA-1,4-GALACTANASE"/>
    <property type="match status" value="1"/>
</dbReference>
<keyword evidence="3 4" id="KW-0326">Glycosidase</keyword>
<dbReference type="InterPro" id="IPR017853">
    <property type="entry name" value="GH"/>
</dbReference>
<sequence length="369" mass="42420">MSRFIKGMDLSTLLELERCGAKYYDHGKERDILDIMRDYDVDTIRLRLWNDPYSETGEPYGAGCNDLAETIAIGKKVSDAGFGVLLNFHYSDFWADPGKQIKPKAWKDFDADQLEQAVYEFTEDSLRKVLEAGVNVTMIQVGNEVTNGLLWPEGLKPNYDNIARFISSGIRACRAVKPEIPLMIHLDNGGNNEMYRDWFDHYMERGEDFDYIGLSYYPFWHGTLQMLEDNMNDMAARYGKELIVAEVSMGYTMEDYKPYEKLKDSERKGYATKPELVAKIEYPMTVQGQADFTKDFLNRVAHVRDNKGLGFFWWEPAWIPVHGSGWATPASLKYMNDPGPCGNEWANQALFDYDGNVLPALEVIRDFRK</sequence>
<dbReference type="RefSeq" id="WP_055068596.1">
    <property type="nucleotide sequence ID" value="NZ_CP173697.1"/>
</dbReference>
<dbReference type="STRING" id="301302.ERS852420_02317"/>
<dbReference type="Proteomes" id="UP000049979">
    <property type="component" value="Unassembled WGS sequence"/>
</dbReference>
<evidence type="ECO:0000313" key="5">
    <source>
        <dbReference type="EMBL" id="CRL41999.1"/>
    </source>
</evidence>
<proteinExistence type="inferred from homology"/>
<dbReference type="PANTHER" id="PTHR34983">
    <property type="entry name" value="ARABINOGALACTAN ENDO-BETA-1,4-GALACTANASE A"/>
    <property type="match status" value="1"/>
</dbReference>
<comment type="similarity">
    <text evidence="1 4">Belongs to the glycosyl hydrolase 53 family.</text>
</comment>
<gene>
    <name evidence="5" type="ORF">M72_14101</name>
</gene>
<name>A0A0M6WXV2_9FIRM</name>
<organism evidence="5 6">
    <name type="scientific">Roseburia faecis</name>
    <dbReference type="NCBI Taxonomy" id="301302"/>
    <lineage>
        <taxon>Bacteria</taxon>
        <taxon>Bacillati</taxon>
        <taxon>Bacillota</taxon>
        <taxon>Clostridia</taxon>
        <taxon>Lachnospirales</taxon>
        <taxon>Lachnospiraceae</taxon>
        <taxon>Roseburia</taxon>
    </lineage>
</organism>